<dbReference type="InterPro" id="IPR036188">
    <property type="entry name" value="FAD/NAD-bd_sf"/>
</dbReference>
<proteinExistence type="inferred from homology"/>
<dbReference type="InterPro" id="IPR000960">
    <property type="entry name" value="Flavin_mOase"/>
</dbReference>
<evidence type="ECO:0000313" key="7">
    <source>
        <dbReference type="EMBL" id="KAF0890594.1"/>
    </source>
</evidence>
<dbReference type="EC" id="1.-.-.-" evidence="6"/>
<keyword evidence="4" id="KW-0521">NADP</keyword>
<dbReference type="PROSITE" id="PS51257">
    <property type="entry name" value="PROKAR_LIPOPROTEIN"/>
    <property type="match status" value="1"/>
</dbReference>
<dbReference type="EMBL" id="SPHZ02000011">
    <property type="protein sequence ID" value="KAF0890594.1"/>
    <property type="molecule type" value="Genomic_DNA"/>
</dbReference>
<dbReference type="GO" id="GO:0004499">
    <property type="term" value="F:N,N-dimethylaniline monooxygenase activity"/>
    <property type="evidence" value="ECO:0007669"/>
    <property type="project" value="InterPro"/>
</dbReference>
<dbReference type="OrthoDB" id="66881at2759"/>
<evidence type="ECO:0000256" key="1">
    <source>
        <dbReference type="ARBA" id="ARBA00009183"/>
    </source>
</evidence>
<name>A0A6G1BSC2_9ORYZ</name>
<evidence type="ECO:0000313" key="8">
    <source>
        <dbReference type="Proteomes" id="UP000479710"/>
    </source>
</evidence>
<comment type="caution">
    <text evidence="7">The sequence shown here is derived from an EMBL/GenBank/DDBJ whole genome shotgun (WGS) entry which is preliminary data.</text>
</comment>
<reference evidence="7 8" key="1">
    <citation type="submission" date="2019-11" db="EMBL/GenBank/DDBJ databases">
        <title>Whole genome sequence of Oryza granulata.</title>
        <authorList>
            <person name="Li W."/>
        </authorList>
    </citation>
    <scope>NUCLEOTIDE SEQUENCE [LARGE SCALE GENOMIC DNA]</scope>
    <source>
        <strain evidence="8">cv. Menghai</strain>
        <tissue evidence="7">Leaf</tissue>
    </source>
</reference>
<dbReference type="FunFam" id="3.50.50.60:FF:000170">
    <property type="entry name" value="Flavin-containing monooxygenase"/>
    <property type="match status" value="1"/>
</dbReference>
<keyword evidence="6" id="KW-0503">Monooxygenase</keyword>
<evidence type="ECO:0000256" key="4">
    <source>
        <dbReference type="ARBA" id="ARBA00022857"/>
    </source>
</evidence>
<evidence type="ECO:0000256" key="3">
    <source>
        <dbReference type="ARBA" id="ARBA00022827"/>
    </source>
</evidence>
<dbReference type="PANTHER" id="PTHR23023">
    <property type="entry name" value="DIMETHYLANILINE MONOOXYGENASE"/>
    <property type="match status" value="1"/>
</dbReference>
<evidence type="ECO:0000256" key="6">
    <source>
        <dbReference type="RuleBase" id="RU361177"/>
    </source>
</evidence>
<dbReference type="SUPFAM" id="SSF51905">
    <property type="entry name" value="FAD/NAD(P)-binding domain"/>
    <property type="match status" value="2"/>
</dbReference>
<keyword evidence="2 6" id="KW-0285">Flavoprotein</keyword>
<comment type="cofactor">
    <cofactor evidence="6">
        <name>FAD</name>
        <dbReference type="ChEBI" id="CHEBI:57692"/>
    </cofactor>
</comment>
<dbReference type="InterPro" id="IPR020946">
    <property type="entry name" value="Flavin_mOase-like"/>
</dbReference>
<organism evidence="7 8">
    <name type="scientific">Oryza meyeriana var. granulata</name>
    <dbReference type="NCBI Taxonomy" id="110450"/>
    <lineage>
        <taxon>Eukaryota</taxon>
        <taxon>Viridiplantae</taxon>
        <taxon>Streptophyta</taxon>
        <taxon>Embryophyta</taxon>
        <taxon>Tracheophyta</taxon>
        <taxon>Spermatophyta</taxon>
        <taxon>Magnoliopsida</taxon>
        <taxon>Liliopsida</taxon>
        <taxon>Poales</taxon>
        <taxon>Poaceae</taxon>
        <taxon>BOP clade</taxon>
        <taxon>Oryzoideae</taxon>
        <taxon>Oryzeae</taxon>
        <taxon>Oryzinae</taxon>
        <taxon>Oryza</taxon>
        <taxon>Oryza meyeriana</taxon>
    </lineage>
</organism>
<dbReference type="Pfam" id="PF00743">
    <property type="entry name" value="FMO-like"/>
    <property type="match status" value="1"/>
</dbReference>
<dbReference type="Gene3D" id="3.50.50.60">
    <property type="entry name" value="FAD/NAD(P)-binding domain"/>
    <property type="match status" value="2"/>
</dbReference>
<dbReference type="InterPro" id="IPR050346">
    <property type="entry name" value="FMO-like"/>
</dbReference>
<evidence type="ECO:0000256" key="5">
    <source>
        <dbReference type="ARBA" id="ARBA00023002"/>
    </source>
</evidence>
<dbReference type="AlphaFoldDB" id="A0A6G1BSC2"/>
<keyword evidence="8" id="KW-1185">Reference proteome</keyword>
<keyword evidence="5 6" id="KW-0560">Oxidoreductase</keyword>
<keyword evidence="3 6" id="KW-0274">FAD</keyword>
<dbReference type="Proteomes" id="UP000479710">
    <property type="component" value="Unassembled WGS sequence"/>
</dbReference>
<protein>
    <recommendedName>
        <fullName evidence="6">Flavin-containing monooxygenase</fullName>
        <ecNumber evidence="6">1.-.-.-</ecNumber>
    </recommendedName>
</protein>
<evidence type="ECO:0000256" key="2">
    <source>
        <dbReference type="ARBA" id="ARBA00022630"/>
    </source>
</evidence>
<dbReference type="FunFam" id="3.50.50.60:FF:000226">
    <property type="entry name" value="Flavin-containing monooxygenase"/>
    <property type="match status" value="1"/>
</dbReference>
<dbReference type="PIRSF" id="PIRSF000332">
    <property type="entry name" value="FMO"/>
    <property type="match status" value="1"/>
</dbReference>
<accession>A0A6G1BSC2</accession>
<sequence length="527" mass="58824">MAMETTKRVAIVGAGVSGLTACKHALERGFRCVVFEADEAAIGGVWAHTLASTRLQTPRFFYEYSDFPWPPAVADAFPDHDQVVDYLRSYARRFGVLDRVRFGCRVTGMEYAGVDDDELMAWDSWSGNGEAFGDGRGEWRLTVQHGGNGYVETHAADFVVLCIGRFSGVPDTPAFPPDRGPEAFDGAVLHAMEYSSLGAAKAAALTKGKLVTIVGYQKSAVDIAAECADANGAACPCTMLYRTKRWIVPGNYAWGVPIEFLFLTRFAELLFHKPGEGVLLTILATILTPLRWLISKFVESYYAWAVPTRKLGMVPDHSIFQAMASCLIAIMPAKFYEKIEQGSIVLKKAKSFTFCREGVFVEGESAPIKSDVVIFATGYKGDQKLREMFTSPLFRSIATGSPSNIVPLYRLCIHPRIPQLAIIGYSESLADLHTSDMRCKWLAHFMHGGFRLPSIKTMEKDIEEWDEYMKRYSHKHFRRSCVGSINIWYNDQLCRDMGCEPRRKKGFLADLFVPYGPADYAGINMRK</sequence>
<comment type="similarity">
    <text evidence="1 6">Belongs to the FMO family.</text>
</comment>
<gene>
    <name evidence="7" type="ORF">E2562_003797</name>
</gene>
<dbReference type="GO" id="GO:0050660">
    <property type="term" value="F:flavin adenine dinucleotide binding"/>
    <property type="evidence" value="ECO:0007669"/>
    <property type="project" value="InterPro"/>
</dbReference>
<dbReference type="GO" id="GO:0050661">
    <property type="term" value="F:NADP binding"/>
    <property type="evidence" value="ECO:0007669"/>
    <property type="project" value="InterPro"/>
</dbReference>